<dbReference type="VEuPathDB" id="FungiDB:P168DRAFT_150809"/>
<accession>A0A2I1D2H7</accession>
<evidence type="ECO:0000313" key="3">
    <source>
        <dbReference type="Proteomes" id="UP000234254"/>
    </source>
</evidence>
<keyword evidence="1" id="KW-1133">Transmembrane helix</keyword>
<dbReference type="EMBL" id="MSFM01000006">
    <property type="protein sequence ID" value="PKY04038.1"/>
    <property type="molecule type" value="Genomic_DNA"/>
</dbReference>
<proteinExistence type="predicted"/>
<comment type="caution">
    <text evidence="2">The sequence shown here is derived from an EMBL/GenBank/DDBJ whole genome shotgun (WGS) entry which is preliminary data.</text>
</comment>
<reference evidence="2" key="1">
    <citation type="submission" date="2016-12" db="EMBL/GenBank/DDBJ databases">
        <title>The genomes of Aspergillus section Nigri reveals drivers in fungal speciation.</title>
        <authorList>
            <consortium name="DOE Joint Genome Institute"/>
            <person name="Vesth T.C."/>
            <person name="Nybo J."/>
            <person name="Theobald S."/>
            <person name="Brandl J."/>
            <person name="Frisvad J.C."/>
            <person name="Nielsen K.F."/>
            <person name="Lyhne E.K."/>
            <person name="Kogle M.E."/>
            <person name="Kuo A."/>
            <person name="Riley R."/>
            <person name="Clum A."/>
            <person name="Nolan M."/>
            <person name="Lipzen A."/>
            <person name="Salamov A."/>
            <person name="Henrissat B."/>
            <person name="Wiebenga A."/>
            <person name="De vries R.P."/>
            <person name="Grigoriev I.V."/>
            <person name="Mortensen U.H."/>
            <person name="Andersen M.R."/>
            <person name="Baker S.E."/>
        </authorList>
    </citation>
    <scope>NUCLEOTIDE SEQUENCE</scope>
    <source>
        <strain evidence="2">IBT 28561</strain>
    </source>
</reference>
<name>A0A2I1D2H7_ASPC2</name>
<sequence>MSLKCLFDRIKNLSERTFQTKVGFLVCASTPPVDPLTLLFTLFISIFFFFFFFFFFSTSTLVILSFLFFLSSPLYLTFPSPSLYPFPLISGSPRPSFPSNGQRLTAATLLRTELSISSCSTRHPLTGSTSLLLPAHLPYRLQFSSLLQFPHSSCCSCGSL</sequence>
<evidence type="ECO:0000313" key="2">
    <source>
        <dbReference type="EMBL" id="PKY04038.1"/>
    </source>
</evidence>
<dbReference type="AlphaFoldDB" id="A0A2I1D2H7"/>
<feature type="transmembrane region" description="Helical" evidence="1">
    <location>
        <begin position="38"/>
        <end position="70"/>
    </location>
</feature>
<dbReference type="GeneID" id="36540321"/>
<keyword evidence="1" id="KW-0472">Membrane</keyword>
<protein>
    <submittedName>
        <fullName evidence="2">Uncharacterized protein</fullName>
    </submittedName>
</protein>
<evidence type="ECO:0000256" key="1">
    <source>
        <dbReference type="SAM" id="Phobius"/>
    </source>
</evidence>
<gene>
    <name evidence="2" type="ORF">P168DRAFT_150809</name>
</gene>
<keyword evidence="1" id="KW-0812">Transmembrane</keyword>
<keyword evidence="3" id="KW-1185">Reference proteome</keyword>
<dbReference type="Proteomes" id="UP000234254">
    <property type="component" value="Unassembled WGS sequence"/>
</dbReference>
<dbReference type="RefSeq" id="XP_024692632.1">
    <property type="nucleotide sequence ID" value="XM_024832798.1"/>
</dbReference>
<organism evidence="2 3">
    <name type="scientific">Aspergillus campestris (strain IBT 28561)</name>
    <dbReference type="NCBI Taxonomy" id="1392248"/>
    <lineage>
        <taxon>Eukaryota</taxon>
        <taxon>Fungi</taxon>
        <taxon>Dikarya</taxon>
        <taxon>Ascomycota</taxon>
        <taxon>Pezizomycotina</taxon>
        <taxon>Eurotiomycetes</taxon>
        <taxon>Eurotiomycetidae</taxon>
        <taxon>Eurotiales</taxon>
        <taxon>Aspergillaceae</taxon>
        <taxon>Aspergillus</taxon>
        <taxon>Aspergillus subgen. Circumdati</taxon>
    </lineage>
</organism>